<dbReference type="VEuPathDB" id="ToxoDB:EMH_0015700"/>
<sequence length="375" mass="41355">MSIRGGACWSATYSKQYGEARWKSLLNALAEVPNQLAFVSPSISHSALRYLIRKPRFAPCLIPNCFSFEGPTARTDDKKDDAAAECAASVSSDSRGQLPTDQNTSGNVAIVEDEHIAEEARAKTYFLDGEETEGLLVCNDISRDRLARLQNTLNKFSPLNKEWQAPGGKSLIILSMLTQAKVPSYIIGGHSMLSETNSVENDEETEGLLVCNDISRDRLARLQNTLNKFLPSYSTAGQRLQFSCADICRGGAFGTPKAHAERQLKMLRIASKLLKKDGILLYSTCALSELENDAVIEKFLKKMNGNVKILPLFDGEWPAEVKVLDQTGSGLCTKTEHSDNNSLFSVEKLKYGYAMLPDISSFGPMYFCKMQITGH</sequence>
<dbReference type="SUPFAM" id="SSF53335">
    <property type="entry name" value="S-adenosyl-L-methionine-dependent methyltransferases"/>
    <property type="match status" value="1"/>
</dbReference>
<dbReference type="GO" id="GO:0008173">
    <property type="term" value="F:RNA methyltransferase activity"/>
    <property type="evidence" value="ECO:0007669"/>
    <property type="project" value="InterPro"/>
</dbReference>
<gene>
    <name evidence="3" type="ORF">EMH_0015700</name>
</gene>
<dbReference type="GO" id="GO:0031167">
    <property type="term" value="P:rRNA methylation"/>
    <property type="evidence" value="ECO:0007669"/>
    <property type="project" value="TreeGrafter"/>
</dbReference>
<organism evidence="3 4">
    <name type="scientific">Eimeria mitis</name>
    <dbReference type="NCBI Taxonomy" id="44415"/>
    <lineage>
        <taxon>Eukaryota</taxon>
        <taxon>Sar</taxon>
        <taxon>Alveolata</taxon>
        <taxon>Apicomplexa</taxon>
        <taxon>Conoidasida</taxon>
        <taxon>Coccidia</taxon>
        <taxon>Eucoccidiorida</taxon>
        <taxon>Eimeriorina</taxon>
        <taxon>Eimeriidae</taxon>
        <taxon>Eimeria</taxon>
    </lineage>
</organism>
<name>U6KD12_9EIME</name>
<protein>
    <recommendedName>
        <fullName evidence="2">SAM-dependent methyltransferase RsmB-F/NOP2-type catalytic core domain-containing protein</fullName>
    </recommendedName>
</protein>
<dbReference type="PANTHER" id="PTHR22808">
    <property type="entry name" value="NCL1 YEAST -RELATED NOL1/NOP2/FMU SUN DOMAIN-CONTAINING"/>
    <property type="match status" value="1"/>
</dbReference>
<evidence type="ECO:0000313" key="3">
    <source>
        <dbReference type="EMBL" id="CDJ33343.1"/>
    </source>
</evidence>
<reference evidence="3" key="1">
    <citation type="submission" date="2013-10" db="EMBL/GenBank/DDBJ databases">
        <title>Genomic analysis of the causative agents of coccidiosis in chickens.</title>
        <authorList>
            <person name="Reid A.J."/>
            <person name="Blake D."/>
            <person name="Billington K."/>
            <person name="Browne H."/>
            <person name="Dunn M."/>
            <person name="Hung S."/>
            <person name="Kawahara F."/>
            <person name="Miranda-Saavedra D."/>
            <person name="Mourier T."/>
            <person name="Nagra H."/>
            <person name="Otto T.D."/>
            <person name="Rawlings N."/>
            <person name="Sanchez A."/>
            <person name="Sanders M."/>
            <person name="Subramaniam C."/>
            <person name="Tay Y."/>
            <person name="Dear P."/>
            <person name="Doerig C."/>
            <person name="Gruber A."/>
            <person name="Parkinson J."/>
            <person name="Shirley M."/>
            <person name="Wan K.L."/>
            <person name="Berriman M."/>
            <person name="Tomley F."/>
            <person name="Pain A."/>
        </authorList>
    </citation>
    <scope>NUCLEOTIDE SEQUENCE [LARGE SCALE GENOMIC DNA]</scope>
    <source>
        <strain evidence="3">Houghton</strain>
    </source>
</reference>
<reference evidence="3" key="2">
    <citation type="submission" date="2013-10" db="EMBL/GenBank/DDBJ databases">
        <authorList>
            <person name="Aslett M."/>
        </authorList>
    </citation>
    <scope>NUCLEOTIDE SEQUENCE [LARGE SCALE GENOMIC DNA]</scope>
    <source>
        <strain evidence="3">Houghton</strain>
    </source>
</reference>
<accession>U6KD12</accession>
<evidence type="ECO:0000313" key="4">
    <source>
        <dbReference type="Proteomes" id="UP000030744"/>
    </source>
</evidence>
<dbReference type="InterPro" id="IPR023267">
    <property type="entry name" value="RCMT"/>
</dbReference>
<dbReference type="AlphaFoldDB" id="U6KD12"/>
<keyword evidence="1" id="KW-0698">rRNA processing</keyword>
<dbReference type="GO" id="GO:0005762">
    <property type="term" value="C:mitochondrial large ribosomal subunit"/>
    <property type="evidence" value="ECO:0007669"/>
    <property type="project" value="TreeGrafter"/>
</dbReference>
<dbReference type="Pfam" id="PF01189">
    <property type="entry name" value="Methyltr_RsmB-F"/>
    <property type="match status" value="1"/>
</dbReference>
<dbReference type="Gene3D" id="3.40.50.150">
    <property type="entry name" value="Vaccinia Virus protein VP39"/>
    <property type="match status" value="2"/>
</dbReference>
<dbReference type="PANTHER" id="PTHR22808:SF3">
    <property type="entry name" value="5-METHYLCYTOSINE RRNA METHYLTRANSFERASE NSUN4"/>
    <property type="match status" value="1"/>
</dbReference>
<dbReference type="InterPro" id="IPR029063">
    <property type="entry name" value="SAM-dependent_MTases_sf"/>
</dbReference>
<dbReference type="GeneID" id="25376520"/>
<evidence type="ECO:0000259" key="2">
    <source>
        <dbReference type="Pfam" id="PF01189"/>
    </source>
</evidence>
<dbReference type="OrthoDB" id="427002at2759"/>
<proteinExistence type="predicted"/>
<evidence type="ECO:0000256" key="1">
    <source>
        <dbReference type="ARBA" id="ARBA00022552"/>
    </source>
</evidence>
<dbReference type="Proteomes" id="UP000030744">
    <property type="component" value="Unassembled WGS sequence"/>
</dbReference>
<feature type="domain" description="SAM-dependent methyltransferase RsmB-F/NOP2-type catalytic core" evidence="2">
    <location>
        <begin position="259"/>
        <end position="304"/>
    </location>
</feature>
<dbReference type="EMBL" id="HG685122">
    <property type="protein sequence ID" value="CDJ33343.1"/>
    <property type="molecule type" value="Genomic_DNA"/>
</dbReference>
<dbReference type="RefSeq" id="XP_013355907.1">
    <property type="nucleotide sequence ID" value="XM_013500453.1"/>
</dbReference>
<keyword evidence="4" id="KW-1185">Reference proteome</keyword>
<dbReference type="InterPro" id="IPR049560">
    <property type="entry name" value="MeTrfase_RsmB-F_NOP2_cat"/>
</dbReference>